<feature type="region of interest" description="Disordered" evidence="1">
    <location>
        <begin position="463"/>
        <end position="504"/>
    </location>
</feature>
<feature type="region of interest" description="Disordered" evidence="1">
    <location>
        <begin position="395"/>
        <end position="429"/>
    </location>
</feature>
<protein>
    <submittedName>
        <fullName evidence="2">Uncharacterized protein</fullName>
    </submittedName>
</protein>
<dbReference type="AlphaFoldDB" id="A0A840RU12"/>
<gene>
    <name evidence="2" type="ORF">HNR39_002380</name>
</gene>
<feature type="region of interest" description="Disordered" evidence="1">
    <location>
        <begin position="278"/>
        <end position="302"/>
    </location>
</feature>
<feature type="compositionally biased region" description="Polar residues" evidence="1">
    <location>
        <begin position="318"/>
        <end position="335"/>
    </location>
</feature>
<reference evidence="2 3" key="1">
    <citation type="submission" date="2020-08" db="EMBL/GenBank/DDBJ databases">
        <title>Genomic Encyclopedia of Type Strains, Phase IV (KMG-IV): sequencing the most valuable type-strain genomes for metagenomic binning, comparative biology and taxonomic classification.</title>
        <authorList>
            <person name="Goeker M."/>
        </authorList>
    </citation>
    <scope>NUCLEOTIDE SEQUENCE [LARGE SCALE GENOMIC DNA]</scope>
    <source>
        <strain evidence="2 3">DSM 23240</strain>
    </source>
</reference>
<accession>A0A840RU12</accession>
<feature type="compositionally biased region" description="Basic and acidic residues" evidence="1">
    <location>
        <begin position="405"/>
        <end position="418"/>
    </location>
</feature>
<feature type="region of interest" description="Disordered" evidence="1">
    <location>
        <begin position="318"/>
        <end position="338"/>
    </location>
</feature>
<evidence type="ECO:0000256" key="1">
    <source>
        <dbReference type="SAM" id="MobiDB-lite"/>
    </source>
</evidence>
<feature type="compositionally biased region" description="Low complexity" evidence="1">
    <location>
        <begin position="465"/>
        <end position="478"/>
    </location>
</feature>
<dbReference type="EMBL" id="JACHHQ010000005">
    <property type="protein sequence ID" value="MBB5200538.1"/>
    <property type="molecule type" value="Genomic_DNA"/>
</dbReference>
<organism evidence="2 3">
    <name type="scientific">Glaciimonas immobilis</name>
    <dbReference type="NCBI Taxonomy" id="728004"/>
    <lineage>
        <taxon>Bacteria</taxon>
        <taxon>Pseudomonadati</taxon>
        <taxon>Pseudomonadota</taxon>
        <taxon>Betaproteobacteria</taxon>
        <taxon>Burkholderiales</taxon>
        <taxon>Oxalobacteraceae</taxon>
        <taxon>Glaciimonas</taxon>
    </lineage>
</organism>
<dbReference type="RefSeq" id="WP_168055963.1">
    <property type="nucleotide sequence ID" value="NZ_JAAOZT010000007.1"/>
</dbReference>
<name>A0A840RU12_9BURK</name>
<proteinExistence type="predicted"/>
<dbReference type="Proteomes" id="UP000571084">
    <property type="component" value="Unassembled WGS sequence"/>
</dbReference>
<evidence type="ECO:0000313" key="2">
    <source>
        <dbReference type="EMBL" id="MBB5200538.1"/>
    </source>
</evidence>
<feature type="compositionally biased region" description="Polar residues" evidence="1">
    <location>
        <begin position="479"/>
        <end position="502"/>
    </location>
</feature>
<comment type="caution">
    <text evidence="2">The sequence shown here is derived from an EMBL/GenBank/DDBJ whole genome shotgun (WGS) entry which is preliminary data.</text>
</comment>
<keyword evidence="3" id="KW-1185">Reference proteome</keyword>
<sequence length="523" mass="57251">MKIKQHNRNFKENSMPSPLMIFRTTIPQAFSRARVVTRQNNETRVIPKSILALKMALTRNGGGMMVPEQLQNSVYGRRNSASTLSKNIQSVTGFSKEVTEQFSRMMNEKKPTPSPAVLTNPLIKANGGSALYTPCPIPKPINIAGKLPGLTIIKGPPPTVPPKPDLKKLALAGRLWSSAPAASDTLAALNIRGVKKSVPLKPLKFDANHSQLKKELIETFTKMKSESKKNGQEYNKIFGFSDTSNWVVSSSPFKPVGPYRTIRKCYPSDSTSIVYSTATTRPQHPENPLLLSPLPTSDKSRPNLPKCDGNVTIDADQSDNFFPVNNRQQSKSTATTHEEKEYWDKLIDCIKKSTPGSTDKFPYAYVIVKDEGNDRKTNIFGKDDVLHYRVPPELRPGVTASKASFNHDARPTPADRPHSNITSRAADSRGSVSIAFDSSEYSLPEISPEQGVLNKLDAMLREASRTTGRSDSGSTFTSLTSEGSDSYTSSNSDPASTGSLSGTLGRFSKKVRGILHGTTSGFR</sequence>
<evidence type="ECO:0000313" key="3">
    <source>
        <dbReference type="Proteomes" id="UP000571084"/>
    </source>
</evidence>